<accession>A0ABP6YPZ8</accession>
<dbReference type="PANTHER" id="PTHR31956:SF1">
    <property type="entry name" value="NON-SPECIFIC PHOSPHOLIPASE C1"/>
    <property type="match status" value="1"/>
</dbReference>
<protein>
    <submittedName>
        <fullName evidence="3">Alkaline phosphatase family protein</fullName>
    </submittedName>
</protein>
<keyword evidence="1" id="KW-0378">Hydrolase</keyword>
<reference evidence="4" key="1">
    <citation type="journal article" date="2019" name="Int. J. Syst. Evol. Microbiol.">
        <title>The Global Catalogue of Microorganisms (GCM) 10K type strain sequencing project: providing services to taxonomists for standard genome sequencing and annotation.</title>
        <authorList>
            <consortium name="The Broad Institute Genomics Platform"/>
            <consortium name="The Broad Institute Genome Sequencing Center for Infectious Disease"/>
            <person name="Wu L."/>
            <person name="Ma J."/>
        </authorList>
    </citation>
    <scope>NUCLEOTIDE SEQUENCE [LARGE SCALE GENOMIC DNA]</scope>
    <source>
        <strain evidence="4">JCM 17656</strain>
    </source>
</reference>
<evidence type="ECO:0000256" key="2">
    <source>
        <dbReference type="ARBA" id="ARBA00023026"/>
    </source>
</evidence>
<sequence length="519" mass="56737">MPTTDRSHALDHVVALMFENRSFDTLLGQLYEPGEVASFEGVLGRELSNPIPDWAEDRSGRQAMPFGVADTMDTPNPDPGEEYQHVNTQLFGVIDPDGNRGVLAEHMAAPYNAPPPGRTPTMDGFVADYISAFWAEMGRQPKFQEYAQIMAGYTPDQLPVTSTLARGFGTFDHWFAEVPSQTFTNRSFFHAASSSGFVVNAPYSTFPLENTAETVFERLEAQGLTWRVYVDAPSPIPFTGLIHGPRLRERFATHFVTTDRFLEDAAAGTLPTYSFIEPNLWHGHNDMHPPESALLQGIPFDAPSSLLGGEALLDKIYNAVRSSTSSNGSNAFNTLLMVVFDEHGGTYDHVPPPTAVPPDPGAPPGQMGFTFDRLGVRLPAIAISAWVPAQTVVNGVHHHTSVIRTLRERWNLGTPLTARDADAPDLAAVLSLDRPRDPQDWPDVAAQPVPEFNQDMVPPEAPLNPLATAMFHGYLALVEQLGATVPAISDEARLKGREAMEIVHETAHTLFPGLRPSTS</sequence>
<evidence type="ECO:0000256" key="1">
    <source>
        <dbReference type="ARBA" id="ARBA00022801"/>
    </source>
</evidence>
<dbReference type="Gene3D" id="3.40.720.10">
    <property type="entry name" value="Alkaline Phosphatase, subunit A"/>
    <property type="match status" value="2"/>
</dbReference>
<organism evidence="3 4">
    <name type="scientific">Streptomyces osmaniensis</name>
    <dbReference type="NCBI Taxonomy" id="593134"/>
    <lineage>
        <taxon>Bacteria</taxon>
        <taxon>Bacillati</taxon>
        <taxon>Actinomycetota</taxon>
        <taxon>Actinomycetes</taxon>
        <taxon>Kitasatosporales</taxon>
        <taxon>Streptomycetaceae</taxon>
        <taxon>Streptomyces</taxon>
    </lineage>
</organism>
<name>A0ABP6YPZ8_9ACTN</name>
<dbReference type="EMBL" id="BAABCE010000021">
    <property type="protein sequence ID" value="GAA3585148.1"/>
    <property type="molecule type" value="Genomic_DNA"/>
</dbReference>
<evidence type="ECO:0000313" key="3">
    <source>
        <dbReference type="EMBL" id="GAA3585148.1"/>
    </source>
</evidence>
<comment type="caution">
    <text evidence="3">The sequence shown here is derived from an EMBL/GenBank/DDBJ whole genome shotgun (WGS) entry which is preliminary data.</text>
</comment>
<dbReference type="Proteomes" id="UP001500707">
    <property type="component" value="Unassembled WGS sequence"/>
</dbReference>
<keyword evidence="2" id="KW-0843">Virulence</keyword>
<gene>
    <name evidence="3" type="ORF">GCM10022295_78210</name>
</gene>
<keyword evidence="4" id="KW-1185">Reference proteome</keyword>
<proteinExistence type="predicted"/>
<dbReference type="PANTHER" id="PTHR31956">
    <property type="entry name" value="NON-SPECIFIC PHOSPHOLIPASE C4-RELATED"/>
    <property type="match status" value="1"/>
</dbReference>
<dbReference type="RefSeq" id="WP_346185754.1">
    <property type="nucleotide sequence ID" value="NZ_BAABCE010000021.1"/>
</dbReference>
<dbReference type="Pfam" id="PF04185">
    <property type="entry name" value="Phosphoesterase"/>
    <property type="match status" value="1"/>
</dbReference>
<evidence type="ECO:0000313" key="4">
    <source>
        <dbReference type="Proteomes" id="UP001500707"/>
    </source>
</evidence>
<dbReference type="InterPro" id="IPR007312">
    <property type="entry name" value="Phosphoesterase"/>
</dbReference>
<dbReference type="InterPro" id="IPR017850">
    <property type="entry name" value="Alkaline_phosphatase_core_sf"/>
</dbReference>